<evidence type="ECO:0000256" key="8">
    <source>
        <dbReference type="ARBA" id="ARBA00022982"/>
    </source>
</evidence>
<comment type="caution">
    <text evidence="15">The sequence shown here is derived from an EMBL/GenBank/DDBJ whole genome shotgun (WGS) entry which is preliminary data.</text>
</comment>
<comment type="similarity">
    <text evidence="12">Belongs to the cytochrome b561 family.</text>
</comment>
<dbReference type="PANTHER" id="PTHR30529">
    <property type="entry name" value="CYTOCHROME B561"/>
    <property type="match status" value="1"/>
</dbReference>
<keyword evidence="6 13" id="KW-0812">Transmembrane</keyword>
<keyword evidence="4" id="KW-1003">Cell membrane</keyword>
<organism evidence="15 16">
    <name type="scientific">Paracoccus aerius</name>
    <dbReference type="NCBI Taxonomy" id="1915382"/>
    <lineage>
        <taxon>Bacteria</taxon>
        <taxon>Pseudomonadati</taxon>
        <taxon>Pseudomonadota</taxon>
        <taxon>Alphaproteobacteria</taxon>
        <taxon>Rhodobacterales</taxon>
        <taxon>Paracoccaceae</taxon>
        <taxon>Paracoccus</taxon>
    </lineage>
</organism>
<evidence type="ECO:0000256" key="5">
    <source>
        <dbReference type="ARBA" id="ARBA00022617"/>
    </source>
</evidence>
<protein>
    <submittedName>
        <fullName evidence="15">Cytochrome b</fullName>
    </submittedName>
</protein>
<dbReference type="InterPro" id="IPR052168">
    <property type="entry name" value="Cytochrome_b561_oxidase"/>
</dbReference>
<dbReference type="InterPro" id="IPR016174">
    <property type="entry name" value="Di-haem_cyt_TM"/>
</dbReference>
<evidence type="ECO:0000313" key="16">
    <source>
        <dbReference type="Proteomes" id="UP000644749"/>
    </source>
</evidence>
<comment type="subcellular location">
    <subcellularLocation>
        <location evidence="2">Cell membrane</location>
        <topology evidence="2">Multi-pass membrane protein</topology>
    </subcellularLocation>
</comment>
<dbReference type="Pfam" id="PF01292">
    <property type="entry name" value="Ni_hydr_CYTB"/>
    <property type="match status" value="1"/>
</dbReference>
<keyword evidence="5" id="KW-0349">Heme</keyword>
<dbReference type="SUPFAM" id="SSF81342">
    <property type="entry name" value="Transmembrane di-heme cytochromes"/>
    <property type="match status" value="1"/>
</dbReference>
<keyword evidence="8" id="KW-0249">Electron transport</keyword>
<keyword evidence="11 13" id="KW-0472">Membrane</keyword>
<dbReference type="PANTHER" id="PTHR30529:SF1">
    <property type="entry name" value="CYTOCHROME B561 HOMOLOG 2"/>
    <property type="match status" value="1"/>
</dbReference>
<evidence type="ECO:0000256" key="3">
    <source>
        <dbReference type="ARBA" id="ARBA00022448"/>
    </source>
</evidence>
<comment type="cofactor">
    <cofactor evidence="1">
        <name>heme b</name>
        <dbReference type="ChEBI" id="CHEBI:60344"/>
    </cofactor>
</comment>
<reference evidence="15 16" key="1">
    <citation type="submission" date="2021-01" db="EMBL/GenBank/DDBJ databases">
        <title>011410 draft genome.</title>
        <authorList>
            <person name="Lang L."/>
        </authorList>
    </citation>
    <scope>NUCLEOTIDE SEQUENCE [LARGE SCALE GENOMIC DNA]</scope>
    <source>
        <strain evidence="15 16">KCTC 42845</strain>
    </source>
</reference>
<feature type="domain" description="Cytochrome b561 bacterial/Ni-hydrogenase" evidence="14">
    <location>
        <begin position="8"/>
        <end position="178"/>
    </location>
</feature>
<feature type="transmembrane region" description="Helical" evidence="13">
    <location>
        <begin position="87"/>
        <end position="108"/>
    </location>
</feature>
<feature type="transmembrane region" description="Helical" evidence="13">
    <location>
        <begin position="14"/>
        <end position="34"/>
    </location>
</feature>
<dbReference type="EMBL" id="JAESHT010000007">
    <property type="protein sequence ID" value="MBL3673931.1"/>
    <property type="molecule type" value="Genomic_DNA"/>
</dbReference>
<dbReference type="Proteomes" id="UP000644749">
    <property type="component" value="Unassembled WGS sequence"/>
</dbReference>
<dbReference type="RefSeq" id="WP_191311172.1">
    <property type="nucleotide sequence ID" value="NZ_BNCL01000012.1"/>
</dbReference>
<feature type="transmembrane region" description="Helical" evidence="13">
    <location>
        <begin position="46"/>
        <end position="67"/>
    </location>
</feature>
<name>A0ABS1S8W0_9RHOB</name>
<evidence type="ECO:0000256" key="4">
    <source>
        <dbReference type="ARBA" id="ARBA00022475"/>
    </source>
</evidence>
<evidence type="ECO:0000256" key="13">
    <source>
        <dbReference type="SAM" id="Phobius"/>
    </source>
</evidence>
<dbReference type="Gene3D" id="1.20.950.20">
    <property type="entry name" value="Transmembrane di-heme cytochromes, Chain C"/>
    <property type="match status" value="2"/>
</dbReference>
<keyword evidence="9 13" id="KW-1133">Transmembrane helix</keyword>
<evidence type="ECO:0000256" key="7">
    <source>
        <dbReference type="ARBA" id="ARBA00022723"/>
    </source>
</evidence>
<dbReference type="InterPro" id="IPR011577">
    <property type="entry name" value="Cyt_b561_bac/Ni-Hgenase"/>
</dbReference>
<evidence type="ECO:0000256" key="10">
    <source>
        <dbReference type="ARBA" id="ARBA00023004"/>
    </source>
</evidence>
<evidence type="ECO:0000256" key="2">
    <source>
        <dbReference type="ARBA" id="ARBA00004651"/>
    </source>
</evidence>
<keyword evidence="10" id="KW-0408">Iron</keyword>
<evidence type="ECO:0000313" key="15">
    <source>
        <dbReference type="EMBL" id="MBL3673931.1"/>
    </source>
</evidence>
<evidence type="ECO:0000256" key="9">
    <source>
        <dbReference type="ARBA" id="ARBA00022989"/>
    </source>
</evidence>
<keyword evidence="7" id="KW-0479">Metal-binding</keyword>
<sequence>MADPQPGYRPAARWLHWIVAAVVLLMIPAGLIMIRDGISRPVQDALFLFHKNMGVLLVPVILVRILYRLTHKAPPLPRTVPGWQRIAARLSHVMLYLLLVVMPVSGFVRVRAGGFPIELLDRLGVGPWLPKSERVAEVAQSIHAIGAYALIAVLAIHVAAAIQHALIRRDGVWSRMWPPAGPGKTRAVRPGR</sequence>
<evidence type="ECO:0000256" key="11">
    <source>
        <dbReference type="ARBA" id="ARBA00023136"/>
    </source>
</evidence>
<feature type="transmembrane region" description="Helical" evidence="13">
    <location>
        <begin position="147"/>
        <end position="167"/>
    </location>
</feature>
<gene>
    <name evidence="15" type="ORF">JL111_10570</name>
</gene>
<evidence type="ECO:0000259" key="14">
    <source>
        <dbReference type="Pfam" id="PF01292"/>
    </source>
</evidence>
<keyword evidence="3" id="KW-0813">Transport</keyword>
<evidence type="ECO:0000256" key="6">
    <source>
        <dbReference type="ARBA" id="ARBA00022692"/>
    </source>
</evidence>
<accession>A0ABS1S8W0</accession>
<proteinExistence type="inferred from homology"/>
<evidence type="ECO:0000256" key="1">
    <source>
        <dbReference type="ARBA" id="ARBA00001970"/>
    </source>
</evidence>
<evidence type="ECO:0000256" key="12">
    <source>
        <dbReference type="ARBA" id="ARBA00037975"/>
    </source>
</evidence>
<keyword evidence="16" id="KW-1185">Reference proteome</keyword>